<dbReference type="PATRIC" id="fig|45073.5.peg.1168"/>
<accession>A0A0W0Y6F7</accession>
<dbReference type="RefSeq" id="WP_058507186.1">
    <property type="nucleotide sequence ID" value="NZ_CAAAIK010000003.1"/>
</dbReference>
<organism evidence="1 2">
    <name type="scientific">Legionella quinlivanii</name>
    <dbReference type="NCBI Taxonomy" id="45073"/>
    <lineage>
        <taxon>Bacteria</taxon>
        <taxon>Pseudomonadati</taxon>
        <taxon>Pseudomonadota</taxon>
        <taxon>Gammaproteobacteria</taxon>
        <taxon>Legionellales</taxon>
        <taxon>Legionellaceae</taxon>
        <taxon>Legionella</taxon>
    </lineage>
</organism>
<reference evidence="1 2" key="1">
    <citation type="submission" date="2015-11" db="EMBL/GenBank/DDBJ databases">
        <title>Genomic analysis of 38 Legionella species identifies large and diverse effector repertoires.</title>
        <authorList>
            <person name="Burstein D."/>
            <person name="Amaro F."/>
            <person name="Zusman T."/>
            <person name="Lifshitz Z."/>
            <person name="Cohen O."/>
            <person name="Gilbert J.A."/>
            <person name="Pupko T."/>
            <person name="Shuman H.A."/>
            <person name="Segal G."/>
        </authorList>
    </citation>
    <scope>NUCLEOTIDE SEQUENCE [LARGE SCALE GENOMIC DNA]</scope>
    <source>
        <strain evidence="1 2">CDC#1442-AUS-E</strain>
    </source>
</reference>
<dbReference type="STRING" id="45073.Lqui_1106"/>
<dbReference type="OrthoDB" id="10007095at2"/>
<proteinExistence type="predicted"/>
<evidence type="ECO:0000313" key="2">
    <source>
        <dbReference type="Proteomes" id="UP000054618"/>
    </source>
</evidence>
<comment type="caution">
    <text evidence="1">The sequence shown here is derived from an EMBL/GenBank/DDBJ whole genome shotgun (WGS) entry which is preliminary data.</text>
</comment>
<dbReference type="Proteomes" id="UP000054618">
    <property type="component" value="Unassembled WGS sequence"/>
</dbReference>
<sequence length="495" mass="57461">MFTPPPLPDLKKLIFDCSSEKVNRETARNVLDSVLPQVRRYQAFCADPSKEYSDSEFDLDLKKLQLTVLDDFYLNKQTDWLTILQQYGYSPLTQQQIDHYLKPCKISFFSVVQDLIEGPFKFSKLREKQHAEIFMKQAQRGEHIVFPQDMPSVVRRVLLRLTEQLAIINHKVYHWTTLSNLQSIIRNKLLLGNHIIQEKGISFEKNALNTGDVVNGDGSVICLCPALVDDVALIRNKRIRRDLLRLTINLQKVLCPGKYNQFFKLFDFFAPPFSRRLKINSDLTIDVRKKERDNPKLEVTVSLSGNPFTITIDKSDAIIYGDLYSINRFCLSKVFELFNSRNDLMAYLTFLNENDIAKIFLLTGQAMTLFSEYNFNHSLNLSCFLIEEIYQAESNCLWRIHQECPEQYESQLHSILQEGMGGQSDQLSTPLIELLNSRELSVNGYKYHLGLKVSEYDYSHLPAEWFGKHEYIETRYDTNCIEVLASPQSAAFKYF</sequence>
<gene>
    <name evidence="1" type="ORF">Lqui_1106</name>
</gene>
<protein>
    <submittedName>
        <fullName evidence="1">Uncharacterized protein</fullName>
    </submittedName>
</protein>
<dbReference type="EMBL" id="LNYS01000006">
    <property type="protein sequence ID" value="KTD52262.1"/>
    <property type="molecule type" value="Genomic_DNA"/>
</dbReference>
<keyword evidence="2" id="KW-1185">Reference proteome</keyword>
<dbReference type="AlphaFoldDB" id="A0A0W0Y6F7"/>
<name>A0A0W0Y6F7_9GAMM</name>
<evidence type="ECO:0000313" key="1">
    <source>
        <dbReference type="EMBL" id="KTD52262.1"/>
    </source>
</evidence>